<evidence type="ECO:0000256" key="1">
    <source>
        <dbReference type="SAM" id="Coils"/>
    </source>
</evidence>
<dbReference type="Gene3D" id="2.40.420.20">
    <property type="match status" value="1"/>
</dbReference>
<name>A0A285RKQ4_9RHOB</name>
<dbReference type="Gene3D" id="2.40.50.100">
    <property type="match status" value="2"/>
</dbReference>
<sequence>MRFLVRSLTGLFLFALTLALLAVGGFTMKSAIDARAKAPGRMHGAQERIFAANVATLDFGTRQPVLTAYGELRTLRELEIRAPAAGTLLSLSPNFVEGGQVAAGELLVTLDPAETQAARDSALASKAEAEAALALAGRTLTLAGGDLGAAERQAELRQKALERARSIGARGFGATADIETAELALSAAEQAVLTKRSALSSAEAGLDQAKNALRRAEIALSEAERKLAETQIRADFAGQLSGVSTVAGRPVSNNEILATLIDPVTLEVAFRLSTAQYVRLTDTSGALMPLSATVSLDLGEKRITVPARLARAGAAVEEGQAGRLVFARLEAVSGLKAGDFVTVTLAMPALEAVALLPAAAVGADGKVLVLDAGERLHGEPVEVVHRQGDDVLIRAAGLKSGQEVVAERTPLLGEGLKLRPLRRDAMGATIAPPKPADVVLDEARRARLIAAVESNSRMGAEAKARILAQLRQESVPAEVVERIESRMGG</sequence>
<keyword evidence="3" id="KW-1185">Reference proteome</keyword>
<gene>
    <name evidence="2" type="ORF">SAMN05877831_101587</name>
</gene>
<dbReference type="GO" id="GO:0015562">
    <property type="term" value="F:efflux transmembrane transporter activity"/>
    <property type="evidence" value="ECO:0007669"/>
    <property type="project" value="TreeGrafter"/>
</dbReference>
<dbReference type="OrthoDB" id="7626141at2"/>
<keyword evidence="1" id="KW-0175">Coiled coil</keyword>
<dbReference type="AlphaFoldDB" id="A0A285RKQ4"/>
<dbReference type="EMBL" id="OBMT01000001">
    <property type="protein sequence ID" value="SOB94706.1"/>
    <property type="molecule type" value="Genomic_DNA"/>
</dbReference>
<proteinExistence type="predicted"/>
<dbReference type="Gene3D" id="2.40.30.170">
    <property type="match status" value="1"/>
</dbReference>
<evidence type="ECO:0000313" key="2">
    <source>
        <dbReference type="EMBL" id="SOB94706.1"/>
    </source>
</evidence>
<dbReference type="RefSeq" id="WP_097068576.1">
    <property type="nucleotide sequence ID" value="NZ_OBMT01000001.1"/>
</dbReference>
<dbReference type="SUPFAM" id="SSF111369">
    <property type="entry name" value="HlyD-like secretion proteins"/>
    <property type="match status" value="1"/>
</dbReference>
<dbReference type="Proteomes" id="UP000219111">
    <property type="component" value="Unassembled WGS sequence"/>
</dbReference>
<protein>
    <submittedName>
        <fullName evidence="2">RND family efflux transporter MFP subunit</fullName>
    </submittedName>
</protein>
<organism evidence="2 3">
    <name type="scientific">Rhodobacter maris</name>
    <dbReference type="NCBI Taxonomy" id="446682"/>
    <lineage>
        <taxon>Bacteria</taxon>
        <taxon>Pseudomonadati</taxon>
        <taxon>Pseudomonadota</taxon>
        <taxon>Alphaproteobacteria</taxon>
        <taxon>Rhodobacterales</taxon>
        <taxon>Rhodobacter group</taxon>
        <taxon>Rhodobacter</taxon>
    </lineage>
</organism>
<dbReference type="PANTHER" id="PTHR30469">
    <property type="entry name" value="MULTIDRUG RESISTANCE PROTEIN MDTA"/>
    <property type="match status" value="1"/>
</dbReference>
<reference evidence="3" key="1">
    <citation type="submission" date="2017-08" db="EMBL/GenBank/DDBJ databases">
        <authorList>
            <person name="Varghese N."/>
            <person name="Submissions S."/>
        </authorList>
    </citation>
    <scope>NUCLEOTIDE SEQUENCE [LARGE SCALE GENOMIC DNA]</scope>
    <source>
        <strain evidence="3">JA276</strain>
    </source>
</reference>
<feature type="coiled-coil region" evidence="1">
    <location>
        <begin position="199"/>
        <end position="233"/>
    </location>
</feature>
<evidence type="ECO:0000313" key="3">
    <source>
        <dbReference type="Proteomes" id="UP000219111"/>
    </source>
</evidence>
<dbReference type="Gene3D" id="1.10.287.470">
    <property type="entry name" value="Helix hairpin bin"/>
    <property type="match status" value="1"/>
</dbReference>
<dbReference type="GO" id="GO:1990281">
    <property type="term" value="C:efflux pump complex"/>
    <property type="evidence" value="ECO:0007669"/>
    <property type="project" value="TreeGrafter"/>
</dbReference>
<accession>A0A285RKQ4</accession>